<dbReference type="GO" id="GO:0009507">
    <property type="term" value="C:chloroplast"/>
    <property type="evidence" value="ECO:0007669"/>
    <property type="project" value="TreeGrafter"/>
</dbReference>
<gene>
    <name evidence="1" type="ORF">Lalb_Chr22g0354891</name>
</gene>
<dbReference type="AlphaFoldDB" id="A0A6A4N0V9"/>
<organism evidence="1 2">
    <name type="scientific">Lupinus albus</name>
    <name type="common">White lupine</name>
    <name type="synonym">Lupinus termis</name>
    <dbReference type="NCBI Taxonomy" id="3870"/>
    <lineage>
        <taxon>Eukaryota</taxon>
        <taxon>Viridiplantae</taxon>
        <taxon>Streptophyta</taxon>
        <taxon>Embryophyta</taxon>
        <taxon>Tracheophyta</taxon>
        <taxon>Spermatophyta</taxon>
        <taxon>Magnoliopsida</taxon>
        <taxon>eudicotyledons</taxon>
        <taxon>Gunneridae</taxon>
        <taxon>Pentapetalae</taxon>
        <taxon>rosids</taxon>
        <taxon>fabids</taxon>
        <taxon>Fabales</taxon>
        <taxon>Fabaceae</taxon>
        <taxon>Papilionoideae</taxon>
        <taxon>50 kb inversion clade</taxon>
        <taxon>genistoids sensu lato</taxon>
        <taxon>core genistoids</taxon>
        <taxon>Genisteae</taxon>
        <taxon>Lupinus</taxon>
    </lineage>
</organism>
<dbReference type="GO" id="GO:0009658">
    <property type="term" value="P:chloroplast organization"/>
    <property type="evidence" value="ECO:0007669"/>
    <property type="project" value="TreeGrafter"/>
</dbReference>
<keyword evidence="2" id="KW-1185">Reference proteome</keyword>
<dbReference type="Pfam" id="PF11523">
    <property type="entry name" value="DUF3223"/>
    <property type="match status" value="1"/>
</dbReference>
<sequence>MANPLLTRHVLLHRLRFHHNYRSLTVAAPYRLWCNAATPTTNDLDYKEDEPIVVLTKDILHSSSAVDRHHQFQHSRCLFVVRTDGSCIDFSYRKCLRGYIRDKYPAHAERFIRALFKRGSI</sequence>
<accession>A0A6A4N0V9</accession>
<reference evidence="2" key="1">
    <citation type="journal article" date="2020" name="Nat. Commun.">
        <title>Genome sequence of the cluster root forming white lupin.</title>
        <authorList>
            <person name="Hufnagel B."/>
            <person name="Marques A."/>
            <person name="Soriano A."/>
            <person name="Marques L."/>
            <person name="Divol F."/>
            <person name="Doumas P."/>
            <person name="Sallet E."/>
            <person name="Mancinotti D."/>
            <person name="Carrere S."/>
            <person name="Marande W."/>
            <person name="Arribat S."/>
            <person name="Keller J."/>
            <person name="Huneau C."/>
            <person name="Blein T."/>
            <person name="Aime D."/>
            <person name="Laguerre M."/>
            <person name="Taylor J."/>
            <person name="Schubert V."/>
            <person name="Nelson M."/>
            <person name="Geu-Flores F."/>
            <person name="Crespi M."/>
            <person name="Gallardo-Guerrero K."/>
            <person name="Delaux P.-M."/>
            <person name="Salse J."/>
            <person name="Berges H."/>
            <person name="Guyot R."/>
            <person name="Gouzy J."/>
            <person name="Peret B."/>
        </authorList>
    </citation>
    <scope>NUCLEOTIDE SEQUENCE [LARGE SCALE GENOMIC DNA]</scope>
    <source>
        <strain evidence="2">cv. Amiga</strain>
    </source>
</reference>
<name>A0A6A4N0V9_LUPAL</name>
<dbReference type="Gene3D" id="3.10.450.40">
    <property type="match status" value="1"/>
</dbReference>
<dbReference type="PANTHER" id="PTHR33415">
    <property type="entry name" value="PROTEIN EMBRYO DEFECTIVE 514"/>
    <property type="match status" value="1"/>
</dbReference>
<dbReference type="OrthoDB" id="695233at2759"/>
<evidence type="ECO:0000313" key="1">
    <source>
        <dbReference type="EMBL" id="KAE9588396.1"/>
    </source>
</evidence>
<comment type="caution">
    <text evidence="1">The sequence shown here is derived from an EMBL/GenBank/DDBJ whole genome shotgun (WGS) entry which is preliminary data.</text>
</comment>
<proteinExistence type="predicted"/>
<protein>
    <submittedName>
        <fullName evidence="1">Uncharacterized protein</fullName>
    </submittedName>
</protein>
<dbReference type="InterPro" id="IPR044673">
    <property type="entry name" value="DCL-like"/>
</dbReference>
<dbReference type="PANTHER" id="PTHR33415:SF4">
    <property type="entry name" value="DCL PROTEIN (DUF3223)"/>
    <property type="match status" value="1"/>
</dbReference>
<evidence type="ECO:0000313" key="2">
    <source>
        <dbReference type="Proteomes" id="UP000447434"/>
    </source>
</evidence>
<dbReference type="GO" id="GO:1901259">
    <property type="term" value="P:chloroplast rRNA processing"/>
    <property type="evidence" value="ECO:0007669"/>
    <property type="project" value="TreeGrafter"/>
</dbReference>
<dbReference type="Proteomes" id="UP000447434">
    <property type="component" value="Chromosome 22"/>
</dbReference>
<dbReference type="EMBL" id="WOCE01000022">
    <property type="protein sequence ID" value="KAE9588396.1"/>
    <property type="molecule type" value="Genomic_DNA"/>
</dbReference>